<dbReference type="SUPFAM" id="SSF54909">
    <property type="entry name" value="Dimeric alpha+beta barrel"/>
    <property type="match status" value="1"/>
</dbReference>
<evidence type="ECO:0000313" key="6">
    <source>
        <dbReference type="Proteomes" id="UP000198711"/>
    </source>
</evidence>
<dbReference type="PANTHER" id="PTHR30154">
    <property type="entry name" value="LEUCINE-RESPONSIVE REGULATORY PROTEIN"/>
    <property type="match status" value="1"/>
</dbReference>
<comment type="caution">
    <text evidence="5">The sequence shown here is derived from an EMBL/GenBank/DDBJ whole genome shotgun (WGS) entry which is preliminary data.</text>
</comment>
<dbReference type="AlphaFoldDB" id="A0A8X8ID61"/>
<dbReference type="PRINTS" id="PR00033">
    <property type="entry name" value="HTHASNC"/>
</dbReference>
<dbReference type="SMART" id="SM00344">
    <property type="entry name" value="HTH_ASNC"/>
    <property type="match status" value="1"/>
</dbReference>
<dbReference type="Gene3D" id="1.10.10.10">
    <property type="entry name" value="Winged helix-like DNA-binding domain superfamily/Winged helix DNA-binding domain"/>
    <property type="match status" value="1"/>
</dbReference>
<evidence type="ECO:0000256" key="1">
    <source>
        <dbReference type="ARBA" id="ARBA00023015"/>
    </source>
</evidence>
<dbReference type="CDD" id="cd00090">
    <property type="entry name" value="HTH_ARSR"/>
    <property type="match status" value="1"/>
</dbReference>
<evidence type="ECO:0000256" key="3">
    <source>
        <dbReference type="ARBA" id="ARBA00023163"/>
    </source>
</evidence>
<dbReference type="GO" id="GO:0006355">
    <property type="term" value="P:regulation of DNA-templated transcription"/>
    <property type="evidence" value="ECO:0007669"/>
    <property type="project" value="UniProtKB-ARBA"/>
</dbReference>
<keyword evidence="3" id="KW-0804">Transcription</keyword>
<dbReference type="InterPro" id="IPR000485">
    <property type="entry name" value="AsnC-type_HTH_dom"/>
</dbReference>
<dbReference type="EMBL" id="FNNO01000001">
    <property type="protein sequence ID" value="SDW04734.1"/>
    <property type="molecule type" value="Genomic_DNA"/>
</dbReference>
<name>A0A8X8ID61_9BACT</name>
<evidence type="ECO:0000259" key="4">
    <source>
        <dbReference type="PROSITE" id="PS50956"/>
    </source>
</evidence>
<keyword evidence="6" id="KW-1185">Reference proteome</keyword>
<gene>
    <name evidence="5" type="ORF">SAMN05444410_101106</name>
</gene>
<keyword evidence="2 5" id="KW-0238">DNA-binding</keyword>
<dbReference type="PANTHER" id="PTHR30154:SF34">
    <property type="entry name" value="TRANSCRIPTIONAL REGULATOR AZLB"/>
    <property type="match status" value="1"/>
</dbReference>
<dbReference type="InterPro" id="IPR011991">
    <property type="entry name" value="ArsR-like_HTH"/>
</dbReference>
<dbReference type="InterPro" id="IPR036390">
    <property type="entry name" value="WH_DNA-bd_sf"/>
</dbReference>
<dbReference type="InterPro" id="IPR019887">
    <property type="entry name" value="Tscrpt_reg_AsnC/Lrp_C"/>
</dbReference>
<reference evidence="5 6" key="1">
    <citation type="submission" date="2016-10" db="EMBL/GenBank/DDBJ databases">
        <authorList>
            <person name="Varghese N."/>
            <person name="Submissions S."/>
        </authorList>
    </citation>
    <scope>NUCLEOTIDE SEQUENCE [LARGE SCALE GENOMIC DNA]</scope>
    <source>
        <strain evidence="5 6">DSM 25353</strain>
    </source>
</reference>
<dbReference type="SUPFAM" id="SSF46785">
    <property type="entry name" value="Winged helix' DNA-binding domain"/>
    <property type="match status" value="1"/>
</dbReference>
<dbReference type="RefSeq" id="WP_092721302.1">
    <property type="nucleotide sequence ID" value="NZ_FNNO01000001.1"/>
</dbReference>
<evidence type="ECO:0000313" key="5">
    <source>
        <dbReference type="EMBL" id="SDW04734.1"/>
    </source>
</evidence>
<dbReference type="GO" id="GO:0043200">
    <property type="term" value="P:response to amino acid"/>
    <property type="evidence" value="ECO:0007669"/>
    <property type="project" value="TreeGrafter"/>
</dbReference>
<dbReference type="Gene3D" id="3.30.70.920">
    <property type="match status" value="1"/>
</dbReference>
<feature type="domain" description="HTH asnC-type" evidence="4">
    <location>
        <begin position="9"/>
        <end position="71"/>
    </location>
</feature>
<dbReference type="InterPro" id="IPR036388">
    <property type="entry name" value="WH-like_DNA-bd_sf"/>
</dbReference>
<dbReference type="GO" id="GO:0005829">
    <property type="term" value="C:cytosol"/>
    <property type="evidence" value="ECO:0007669"/>
    <property type="project" value="TreeGrafter"/>
</dbReference>
<organism evidence="5 6">
    <name type="scientific">Hydrobacter penzbergensis</name>
    <dbReference type="NCBI Taxonomy" id="1235997"/>
    <lineage>
        <taxon>Bacteria</taxon>
        <taxon>Pseudomonadati</taxon>
        <taxon>Bacteroidota</taxon>
        <taxon>Chitinophagia</taxon>
        <taxon>Chitinophagales</taxon>
        <taxon>Chitinophagaceae</taxon>
        <taxon>Hydrobacter</taxon>
    </lineage>
</organism>
<evidence type="ECO:0000256" key="2">
    <source>
        <dbReference type="ARBA" id="ARBA00023125"/>
    </source>
</evidence>
<keyword evidence="1" id="KW-0805">Transcription regulation</keyword>
<dbReference type="InterPro" id="IPR019888">
    <property type="entry name" value="Tscrpt_reg_AsnC-like"/>
</dbReference>
<dbReference type="PROSITE" id="PS50956">
    <property type="entry name" value="HTH_ASNC_2"/>
    <property type="match status" value="1"/>
</dbReference>
<sequence length="162" mass="18956">MSYVLQEDDVRILQLLQHDARFTVKEMADKLGKSATPVYDRVRRLEREGFIRGYVAILDKTKIERSLVAFTHVQLKEHSSDMLNAFKNESSRFPEVMECYHMTGEYDFILKITLKDMNEYNDFILTKLATLPNIRTVQSFFVLSEGKVETAYPLHWQAGKKK</sequence>
<dbReference type="Pfam" id="PF01037">
    <property type="entry name" value="AsnC_trans_reg"/>
    <property type="match status" value="1"/>
</dbReference>
<protein>
    <submittedName>
        <fullName evidence="5">DNA-binding transcriptional regulator, Lrp family</fullName>
    </submittedName>
</protein>
<proteinExistence type="predicted"/>
<dbReference type="Pfam" id="PF13412">
    <property type="entry name" value="HTH_24"/>
    <property type="match status" value="1"/>
</dbReference>
<dbReference type="GO" id="GO:0043565">
    <property type="term" value="F:sequence-specific DNA binding"/>
    <property type="evidence" value="ECO:0007669"/>
    <property type="project" value="InterPro"/>
</dbReference>
<dbReference type="InterPro" id="IPR011008">
    <property type="entry name" value="Dimeric_a/b-barrel"/>
</dbReference>
<dbReference type="Proteomes" id="UP000198711">
    <property type="component" value="Unassembled WGS sequence"/>
</dbReference>
<accession>A0A8X8ID61</accession>